<dbReference type="Gene3D" id="3.30.70.270">
    <property type="match status" value="1"/>
</dbReference>
<organism evidence="7 8">
    <name type="scientific">Merismopedia glauca CCAP 1448/3</name>
    <dbReference type="NCBI Taxonomy" id="1296344"/>
    <lineage>
        <taxon>Bacteria</taxon>
        <taxon>Bacillati</taxon>
        <taxon>Cyanobacteriota</taxon>
        <taxon>Cyanophyceae</taxon>
        <taxon>Synechococcales</taxon>
        <taxon>Merismopediaceae</taxon>
        <taxon>Merismopedia</taxon>
    </lineage>
</organism>
<dbReference type="AlphaFoldDB" id="A0A2T1C0Q1"/>
<evidence type="ECO:0000259" key="3">
    <source>
        <dbReference type="PROSITE" id="PS50112"/>
    </source>
</evidence>
<dbReference type="PROSITE" id="PS50112">
    <property type="entry name" value="PAS"/>
    <property type="match status" value="1"/>
</dbReference>
<gene>
    <name evidence="7" type="ORF">C7B64_16210</name>
</gene>
<evidence type="ECO:0000256" key="1">
    <source>
        <dbReference type="SAM" id="MobiDB-lite"/>
    </source>
</evidence>
<dbReference type="CDD" id="cd01948">
    <property type="entry name" value="EAL"/>
    <property type="match status" value="1"/>
</dbReference>
<dbReference type="PANTHER" id="PTHR44757:SF2">
    <property type="entry name" value="BIOFILM ARCHITECTURE MAINTENANCE PROTEIN MBAA"/>
    <property type="match status" value="1"/>
</dbReference>
<dbReference type="InterPro" id="IPR000160">
    <property type="entry name" value="GGDEF_dom"/>
</dbReference>
<keyword evidence="8" id="KW-1185">Reference proteome</keyword>
<dbReference type="SMART" id="SM00267">
    <property type="entry name" value="GGDEF"/>
    <property type="match status" value="1"/>
</dbReference>
<dbReference type="InterPro" id="IPR043128">
    <property type="entry name" value="Rev_trsase/Diguanyl_cyclase"/>
</dbReference>
<dbReference type="InterPro" id="IPR052155">
    <property type="entry name" value="Biofilm_reg_signaling"/>
</dbReference>
<dbReference type="Gene3D" id="2.60.200.20">
    <property type="match status" value="1"/>
</dbReference>
<evidence type="ECO:0000259" key="4">
    <source>
        <dbReference type="PROSITE" id="PS50113"/>
    </source>
</evidence>
<dbReference type="SMART" id="SM00091">
    <property type="entry name" value="PAS"/>
    <property type="match status" value="2"/>
</dbReference>
<dbReference type="OrthoDB" id="442691at2"/>
<name>A0A2T1C0Q1_9CYAN</name>
<dbReference type="CDD" id="cd01949">
    <property type="entry name" value="GGDEF"/>
    <property type="match status" value="1"/>
</dbReference>
<evidence type="ECO:0000259" key="6">
    <source>
        <dbReference type="PROSITE" id="PS50887"/>
    </source>
</evidence>
<dbReference type="PROSITE" id="PS50006">
    <property type="entry name" value="FHA_DOMAIN"/>
    <property type="match status" value="1"/>
</dbReference>
<dbReference type="InterPro" id="IPR029787">
    <property type="entry name" value="Nucleotide_cyclase"/>
</dbReference>
<comment type="caution">
    <text evidence="7">The sequence shown here is derived from an EMBL/GenBank/DDBJ whole genome shotgun (WGS) entry which is preliminary data.</text>
</comment>
<feature type="domain" description="EAL" evidence="5">
    <location>
        <begin position="583"/>
        <end position="841"/>
    </location>
</feature>
<dbReference type="SUPFAM" id="SSF141868">
    <property type="entry name" value="EAL domain-like"/>
    <property type="match status" value="1"/>
</dbReference>
<proteinExistence type="predicted"/>
<feature type="domain" description="GGDEF" evidence="6">
    <location>
        <begin position="441"/>
        <end position="574"/>
    </location>
</feature>
<feature type="region of interest" description="Disordered" evidence="1">
    <location>
        <begin position="1"/>
        <end position="20"/>
    </location>
</feature>
<protein>
    <submittedName>
        <fullName evidence="7">Bifunctional diguanylate cyclase/phosphodiesterase</fullName>
    </submittedName>
</protein>
<evidence type="ECO:0000313" key="7">
    <source>
        <dbReference type="EMBL" id="PSB01841.1"/>
    </source>
</evidence>
<evidence type="ECO:0000313" key="8">
    <source>
        <dbReference type="Proteomes" id="UP000238762"/>
    </source>
</evidence>
<evidence type="ECO:0000259" key="5">
    <source>
        <dbReference type="PROSITE" id="PS50883"/>
    </source>
</evidence>
<dbReference type="Gene3D" id="3.30.450.20">
    <property type="entry name" value="PAS domain"/>
    <property type="match status" value="1"/>
</dbReference>
<feature type="domain" description="PAS" evidence="3">
    <location>
        <begin position="280"/>
        <end position="352"/>
    </location>
</feature>
<dbReference type="CDD" id="cd00130">
    <property type="entry name" value="PAS"/>
    <property type="match status" value="1"/>
</dbReference>
<dbReference type="Pfam" id="PF08447">
    <property type="entry name" value="PAS_3"/>
    <property type="match status" value="1"/>
</dbReference>
<dbReference type="Pfam" id="PF13188">
    <property type="entry name" value="PAS_8"/>
    <property type="match status" value="1"/>
</dbReference>
<dbReference type="PANTHER" id="PTHR44757">
    <property type="entry name" value="DIGUANYLATE CYCLASE DGCP"/>
    <property type="match status" value="1"/>
</dbReference>
<evidence type="ECO:0000259" key="2">
    <source>
        <dbReference type="PROSITE" id="PS50006"/>
    </source>
</evidence>
<dbReference type="InterPro" id="IPR000253">
    <property type="entry name" value="FHA_dom"/>
</dbReference>
<dbReference type="NCBIfam" id="TIGR00254">
    <property type="entry name" value="GGDEF"/>
    <property type="match status" value="1"/>
</dbReference>
<dbReference type="InterPro" id="IPR000014">
    <property type="entry name" value="PAS"/>
</dbReference>
<dbReference type="SUPFAM" id="SSF55785">
    <property type="entry name" value="PYP-like sensor domain (PAS domain)"/>
    <property type="match status" value="2"/>
</dbReference>
<dbReference type="InterPro" id="IPR001610">
    <property type="entry name" value="PAC"/>
</dbReference>
<feature type="domain" description="PAC" evidence="4">
    <location>
        <begin position="356"/>
        <end position="408"/>
    </location>
</feature>
<dbReference type="SUPFAM" id="SSF49879">
    <property type="entry name" value="SMAD/FHA domain"/>
    <property type="match status" value="1"/>
</dbReference>
<dbReference type="InterPro" id="IPR000700">
    <property type="entry name" value="PAS-assoc_C"/>
</dbReference>
<dbReference type="Pfam" id="PF00498">
    <property type="entry name" value="FHA"/>
    <property type="match status" value="1"/>
</dbReference>
<dbReference type="InterPro" id="IPR035965">
    <property type="entry name" value="PAS-like_dom_sf"/>
</dbReference>
<dbReference type="EMBL" id="PVWJ01000085">
    <property type="protein sequence ID" value="PSB01841.1"/>
    <property type="molecule type" value="Genomic_DNA"/>
</dbReference>
<dbReference type="FunFam" id="3.20.20.450:FF:000001">
    <property type="entry name" value="Cyclic di-GMP phosphodiesterase yahA"/>
    <property type="match status" value="1"/>
</dbReference>
<dbReference type="InterPro" id="IPR001633">
    <property type="entry name" value="EAL_dom"/>
</dbReference>
<dbReference type="NCBIfam" id="TIGR00229">
    <property type="entry name" value="sensory_box"/>
    <property type="match status" value="1"/>
</dbReference>
<dbReference type="InterPro" id="IPR008984">
    <property type="entry name" value="SMAD_FHA_dom_sf"/>
</dbReference>
<dbReference type="Pfam" id="PF00563">
    <property type="entry name" value="EAL"/>
    <property type="match status" value="1"/>
</dbReference>
<dbReference type="PROSITE" id="PS50887">
    <property type="entry name" value="GGDEF"/>
    <property type="match status" value="1"/>
</dbReference>
<dbReference type="SMART" id="SM00052">
    <property type="entry name" value="EAL"/>
    <property type="match status" value="1"/>
</dbReference>
<dbReference type="PROSITE" id="PS50883">
    <property type="entry name" value="EAL"/>
    <property type="match status" value="1"/>
</dbReference>
<dbReference type="Proteomes" id="UP000238762">
    <property type="component" value="Unassembled WGS sequence"/>
</dbReference>
<dbReference type="Gene3D" id="3.20.20.450">
    <property type="entry name" value="EAL domain"/>
    <property type="match status" value="1"/>
</dbReference>
<reference evidence="7 8" key="2">
    <citation type="submission" date="2018-03" db="EMBL/GenBank/DDBJ databases">
        <title>The ancient ancestry and fast evolution of plastids.</title>
        <authorList>
            <person name="Moore K.R."/>
            <person name="Magnabosco C."/>
            <person name="Momper L."/>
            <person name="Gold D.A."/>
            <person name="Bosak T."/>
            <person name="Fournier G.P."/>
        </authorList>
    </citation>
    <scope>NUCLEOTIDE SEQUENCE [LARGE SCALE GENOMIC DNA]</scope>
    <source>
        <strain evidence="7 8">CCAP 1448/3</strain>
    </source>
</reference>
<dbReference type="SMART" id="SM00086">
    <property type="entry name" value="PAC"/>
    <property type="match status" value="1"/>
</dbReference>
<dbReference type="SUPFAM" id="SSF55073">
    <property type="entry name" value="Nucleotide cyclase"/>
    <property type="match status" value="1"/>
</dbReference>
<reference evidence="7 8" key="1">
    <citation type="submission" date="2018-02" db="EMBL/GenBank/DDBJ databases">
        <authorList>
            <person name="Cohen D.B."/>
            <person name="Kent A.D."/>
        </authorList>
    </citation>
    <scope>NUCLEOTIDE SEQUENCE [LARGE SCALE GENOMIC DNA]</scope>
    <source>
        <strain evidence="7 8">CCAP 1448/3</strain>
    </source>
</reference>
<dbReference type="InterPro" id="IPR035919">
    <property type="entry name" value="EAL_sf"/>
</dbReference>
<dbReference type="Pfam" id="PF00990">
    <property type="entry name" value="GGDEF"/>
    <property type="match status" value="1"/>
</dbReference>
<dbReference type="PROSITE" id="PS50113">
    <property type="entry name" value="PAC"/>
    <property type="match status" value="1"/>
</dbReference>
<dbReference type="InterPro" id="IPR013655">
    <property type="entry name" value="PAS_fold_3"/>
</dbReference>
<sequence>MYSFKPMPINDKPSNQQNPLSNRTFLAIEDPQGRRVISLDKSIYSLGRESKNSIVLRSPHVSRYHATLLKVYSPETDAHLFQVIDGDLQGNRSTNGLKVNGKKCFSKTLHDRDLIQFSEQVRAYYLVTGVEATESFVYELCEQLSGNEKSKGNIDPFETVVGNESDTESVQNSVLIRLASFPELIPSPIIEIDLNGKITYINPAALLKLENIQQMQAKHPILTGLINIVDEQRQFFVREVEVDGAVFEQTIHYIAESRLLRSYLTDITERKRAESALRESEERYALAARAANDGLWDWKIKTQEIYYSSRWKSMLGYEEGEIGNSPDEWFNRIHPEDLQRVQAELAAHVEGATPHFRSEYRMLYKNGEYNWMLSQGIIVQDETGEVYRMAGSQTDIQGRKHAEAQLMHDALHDALTSLPNRVLFMDRLEHALEMTKRRSDYMFAVLFLDLDRFKVVNDSLGHQSGDQLLIALVKRLENCIRGADTLARLGGDEFAIILEDVRSVNDAKYVADRLQKQLALPFNIQKQEIFSSVSIGIALSNNTYVSAQEVLRDADIAMYRAKAQGKACYEIFDPSMHTKAVTLLQLESDLRRATERQDLMIHYQPIVSLSSGEIAGFEALLRWHHPERGWVKPGELIPVAEDTGLILPIGYWVLREACRQLKIWQEQFATEPPLTVSVNLSGKQFKEANLLGQIQHIITETQINPKTLKLEITESVIVENAEAAAKTLSELRAMGVQIYIDDFGTGYSSLGYLHRFPLDALKIDRSFIINMCNETESAEIVQTIINLAQNLQIYIVAEGVETQQQWEQLRKIDSTGGYGQGYYFSHPLSGAEVEQLLAEEVQW</sequence>
<accession>A0A2T1C0Q1</accession>
<feature type="domain" description="FHA" evidence="2">
    <location>
        <begin position="44"/>
        <end position="104"/>
    </location>
</feature>
<dbReference type="SMART" id="SM00240">
    <property type="entry name" value="FHA"/>
    <property type="match status" value="1"/>
</dbReference>